<dbReference type="PROSITE" id="PS00028">
    <property type="entry name" value="ZINC_FINGER_C2H2_1"/>
    <property type="match status" value="1"/>
</dbReference>
<gene>
    <name evidence="8" type="ORF">yc1106_08625</name>
</gene>
<keyword evidence="6" id="KW-1133">Transmembrane helix</keyword>
<dbReference type="GO" id="GO:0005506">
    <property type="term" value="F:iron ion binding"/>
    <property type="evidence" value="ECO:0007669"/>
    <property type="project" value="InterPro"/>
</dbReference>
<evidence type="ECO:0000313" key="8">
    <source>
        <dbReference type="EMBL" id="USP81351.1"/>
    </source>
</evidence>
<sequence>MAPSTYSQNAALLSQVRTLAITYPLQLVAAFIVLRLVLNKFQRHLVSIPGPPVAACTKFWRLYDVWKGTAHLTAIDLHRKYGTLVRIAPNHVSIADPSYIPVIYNIKENFTKSAFYPIQSVSWKKKPEMNLFSTRDPDYHRVEKRKVGAAYSLPNILQSEEAIDSCISLFMQKLDEFARIQKSFDLGAWLQYFAFDVVGEVTFASKLGFLDQGRDVDGMMKAIEGMLTYAALCGQVPEYHKYLLGNPLFTMLMPAMETWNQVLVFTLKAINGRASIKRDGELINADVEGRDMLSRWAYVKSSDSLKMSTRDIIVHLSGNVFAGSDTTAIALRAVIYYLCRHPKCMAKVVEELDAADKAGKLSTPIKYKESTNDLPYYNAVLKEAMRIHPSVGLLMERHVPAEGIKIDGHFIPGGTIVGINPWVTNRDPAAFPDAEEFKPERWLEASEAHLKQMDSILELNFGGGSRKCIGRNIFSSRHNATLSNFHQLPEEIQLHVLAMCSTSTLFQLMHTSSKFRTEASKLFWGKGDAYVLVEAQWLFNEAYAGQSFWDMAFLTNVQNIEIECRAEIRQQICVQRDDLCDIQHDLVDTFWASLKDKFPDVKKVILNHNEESASWDKEPFPLALQLLLRACPKGIESSLLFLEREPQPHLLAGTADWRTGAWHRCSFQLAGDGEWHKSEPKTFRQTILMPPKQFKGPVGRYNELKYQCYYKIPLQRFGLWPLMVEALDRHHSSLERDTSFVCPLSSCAASFCQAGEWTVHAAKTHYQEWKRLLEMLPDSSVGARLKERSQALDRKTKQVQEQFKEIRDAWMTTDEATRAKIKRSWIEQLGSDAAWETRGKGEESCLWAEFMRDLHSDYY</sequence>
<feature type="transmembrane region" description="Helical" evidence="6">
    <location>
        <begin position="20"/>
        <end position="38"/>
    </location>
</feature>
<evidence type="ECO:0000256" key="1">
    <source>
        <dbReference type="ARBA" id="ARBA00001971"/>
    </source>
</evidence>
<evidence type="ECO:0000256" key="2">
    <source>
        <dbReference type="ARBA" id="ARBA00010617"/>
    </source>
</evidence>
<dbReference type="PRINTS" id="PR00463">
    <property type="entry name" value="EP450I"/>
</dbReference>
<name>A0A9Q9DXB6_CURCL</name>
<evidence type="ECO:0000256" key="3">
    <source>
        <dbReference type="ARBA" id="ARBA00022723"/>
    </source>
</evidence>
<dbReference type="InterPro" id="IPR017972">
    <property type="entry name" value="Cyt_P450_CS"/>
</dbReference>
<keyword evidence="9" id="KW-1185">Reference proteome</keyword>
<feature type="domain" description="C2H2-type" evidence="7">
    <location>
        <begin position="742"/>
        <end position="765"/>
    </location>
</feature>
<dbReference type="FunFam" id="1.10.630.10:FF:000050">
    <property type="entry name" value="Cytochrome P450 monooxygenase"/>
    <property type="match status" value="1"/>
</dbReference>
<dbReference type="CDD" id="cd11060">
    <property type="entry name" value="CYP57A1-like"/>
    <property type="match status" value="1"/>
</dbReference>
<dbReference type="PANTHER" id="PTHR24305:SF232">
    <property type="entry name" value="P450, PUTATIVE (EUROFUNG)-RELATED"/>
    <property type="match status" value="1"/>
</dbReference>
<dbReference type="Pfam" id="PF00067">
    <property type="entry name" value="p450"/>
    <property type="match status" value="1"/>
</dbReference>
<evidence type="ECO:0000256" key="4">
    <source>
        <dbReference type="ARBA" id="ARBA00023004"/>
    </source>
</evidence>
<keyword evidence="4 5" id="KW-0408">Iron</keyword>
<dbReference type="VEuPathDB" id="FungiDB:yc1106_08625"/>
<dbReference type="GO" id="GO:0016705">
    <property type="term" value="F:oxidoreductase activity, acting on paired donors, with incorporation or reduction of molecular oxygen"/>
    <property type="evidence" value="ECO:0007669"/>
    <property type="project" value="InterPro"/>
</dbReference>
<dbReference type="OrthoDB" id="5397557at2759"/>
<keyword evidence="6" id="KW-0472">Membrane</keyword>
<reference evidence="8" key="1">
    <citation type="submission" date="2021-12" db="EMBL/GenBank/DDBJ databases">
        <title>Curvularia clavata genome.</title>
        <authorList>
            <person name="Cao Y."/>
        </authorList>
    </citation>
    <scope>NUCLEOTIDE SEQUENCE</scope>
    <source>
        <strain evidence="8">Yc1106</strain>
    </source>
</reference>
<dbReference type="SUPFAM" id="SSF48264">
    <property type="entry name" value="Cytochrome P450"/>
    <property type="match status" value="1"/>
</dbReference>
<evidence type="ECO:0000256" key="6">
    <source>
        <dbReference type="SAM" id="Phobius"/>
    </source>
</evidence>
<dbReference type="CDD" id="cd09917">
    <property type="entry name" value="F-box_SF"/>
    <property type="match status" value="1"/>
</dbReference>
<feature type="binding site" description="axial binding residue" evidence="5">
    <location>
        <position position="468"/>
    </location>
    <ligand>
        <name>heme</name>
        <dbReference type="ChEBI" id="CHEBI:30413"/>
    </ligand>
    <ligandPart>
        <name>Fe</name>
        <dbReference type="ChEBI" id="CHEBI:18248"/>
    </ligandPart>
</feature>
<dbReference type="InterPro" id="IPR050121">
    <property type="entry name" value="Cytochrome_P450_monoxygenase"/>
</dbReference>
<keyword evidence="3 5" id="KW-0479">Metal-binding</keyword>
<dbReference type="PROSITE" id="PS00086">
    <property type="entry name" value="CYTOCHROME_P450"/>
    <property type="match status" value="1"/>
</dbReference>
<dbReference type="InterPro" id="IPR001128">
    <property type="entry name" value="Cyt_P450"/>
</dbReference>
<dbReference type="Gene3D" id="1.10.630.10">
    <property type="entry name" value="Cytochrome P450"/>
    <property type="match status" value="1"/>
</dbReference>
<dbReference type="InterPro" id="IPR036396">
    <property type="entry name" value="Cyt_P450_sf"/>
</dbReference>
<dbReference type="InterPro" id="IPR013087">
    <property type="entry name" value="Znf_C2H2_type"/>
</dbReference>
<dbReference type="PRINTS" id="PR00385">
    <property type="entry name" value="P450"/>
</dbReference>
<comment type="similarity">
    <text evidence="2">Belongs to the cytochrome P450 family.</text>
</comment>
<proteinExistence type="inferred from homology"/>
<keyword evidence="6" id="KW-0812">Transmembrane</keyword>
<comment type="cofactor">
    <cofactor evidence="1 5">
        <name>heme</name>
        <dbReference type="ChEBI" id="CHEBI:30413"/>
    </cofactor>
</comment>
<evidence type="ECO:0000313" key="9">
    <source>
        <dbReference type="Proteomes" id="UP001056012"/>
    </source>
</evidence>
<organism evidence="8 9">
    <name type="scientific">Curvularia clavata</name>
    <dbReference type="NCBI Taxonomy" id="95742"/>
    <lineage>
        <taxon>Eukaryota</taxon>
        <taxon>Fungi</taxon>
        <taxon>Dikarya</taxon>
        <taxon>Ascomycota</taxon>
        <taxon>Pezizomycotina</taxon>
        <taxon>Dothideomycetes</taxon>
        <taxon>Pleosporomycetidae</taxon>
        <taxon>Pleosporales</taxon>
        <taxon>Pleosporineae</taxon>
        <taxon>Pleosporaceae</taxon>
        <taxon>Curvularia</taxon>
    </lineage>
</organism>
<dbReference type="EMBL" id="CP089280">
    <property type="protein sequence ID" value="USP81351.1"/>
    <property type="molecule type" value="Genomic_DNA"/>
</dbReference>
<dbReference type="AlphaFoldDB" id="A0A9Q9DXB6"/>
<evidence type="ECO:0000259" key="7">
    <source>
        <dbReference type="PROSITE" id="PS00028"/>
    </source>
</evidence>
<dbReference type="Proteomes" id="UP001056012">
    <property type="component" value="Chromosome 7"/>
</dbReference>
<keyword evidence="5" id="KW-0349">Heme</keyword>
<dbReference type="GO" id="GO:0020037">
    <property type="term" value="F:heme binding"/>
    <property type="evidence" value="ECO:0007669"/>
    <property type="project" value="InterPro"/>
</dbReference>
<dbReference type="PANTHER" id="PTHR24305">
    <property type="entry name" value="CYTOCHROME P450"/>
    <property type="match status" value="1"/>
</dbReference>
<dbReference type="GO" id="GO:0004497">
    <property type="term" value="F:monooxygenase activity"/>
    <property type="evidence" value="ECO:0007669"/>
    <property type="project" value="InterPro"/>
</dbReference>
<protein>
    <recommendedName>
        <fullName evidence="7">C2H2-type domain-containing protein</fullName>
    </recommendedName>
</protein>
<accession>A0A9Q9DXB6</accession>
<dbReference type="InterPro" id="IPR002401">
    <property type="entry name" value="Cyt_P450_E_grp-I"/>
</dbReference>
<evidence type="ECO:0000256" key="5">
    <source>
        <dbReference type="PIRSR" id="PIRSR602401-1"/>
    </source>
</evidence>